<dbReference type="Gene3D" id="3.10.100.10">
    <property type="entry name" value="Mannose-Binding Protein A, subunit A"/>
    <property type="match status" value="2"/>
</dbReference>
<dbReference type="SUPFAM" id="SSF56436">
    <property type="entry name" value="C-type lectin-like"/>
    <property type="match status" value="2"/>
</dbReference>
<dbReference type="WBParaSite" id="ACRNAN_scaffold1384.g23191.t1">
    <property type="protein sequence ID" value="ACRNAN_scaffold1384.g23191.t1"/>
    <property type="gene ID" value="ACRNAN_scaffold1384.g23191"/>
</dbReference>
<dbReference type="InterPro" id="IPR016186">
    <property type="entry name" value="C-type_lectin-like/link_sf"/>
</dbReference>
<dbReference type="PANTHER" id="PTHR22803">
    <property type="entry name" value="MANNOSE, PHOSPHOLIPASE, LECTIN RECEPTOR RELATED"/>
    <property type="match status" value="1"/>
</dbReference>
<feature type="domain" description="C-type lectin" evidence="1">
    <location>
        <begin position="62"/>
        <end position="201"/>
    </location>
</feature>
<proteinExistence type="predicted"/>
<dbReference type="PROSITE" id="PS50041">
    <property type="entry name" value="C_TYPE_LECTIN_2"/>
    <property type="match status" value="1"/>
</dbReference>
<evidence type="ECO:0000313" key="2">
    <source>
        <dbReference type="Proteomes" id="UP000887540"/>
    </source>
</evidence>
<dbReference type="Proteomes" id="UP000887540">
    <property type="component" value="Unplaced"/>
</dbReference>
<reference evidence="3" key="1">
    <citation type="submission" date="2022-11" db="UniProtKB">
        <authorList>
            <consortium name="WormBaseParasite"/>
        </authorList>
    </citation>
    <scope>IDENTIFICATION</scope>
</reference>
<protein>
    <submittedName>
        <fullName evidence="3">C-type lectin domain-containing protein</fullName>
    </submittedName>
</protein>
<evidence type="ECO:0000313" key="3">
    <source>
        <dbReference type="WBParaSite" id="ACRNAN_scaffold1384.g23191.t1"/>
    </source>
</evidence>
<evidence type="ECO:0000259" key="1">
    <source>
        <dbReference type="PROSITE" id="PS50041"/>
    </source>
</evidence>
<dbReference type="SMART" id="SM00034">
    <property type="entry name" value="CLECT"/>
    <property type="match status" value="1"/>
</dbReference>
<name>A0A914CRY2_9BILA</name>
<keyword evidence="2" id="KW-1185">Reference proteome</keyword>
<sequence>MTYKNWASGQPINNNDAFGLSVNLTSGKWYSIPVNSSQPYICEIPATSANHKCLLGWIYSSFTNRCYKYANANDLGIIGGGFDYKSGQATCKNFSSNADLVSIRDFNENTIVSANALNTEFSSSDKGCSHTLNMDCCVQIGLYYNGITFQWTDGTPVNFTNWDNTTYQPDPHYGPSVLLEIGGNDQPGFGFYHNTWQTGQCVLAICGMASIPDYSDY</sequence>
<dbReference type="InterPro" id="IPR050111">
    <property type="entry name" value="C-type_lectin/snaclec_domain"/>
</dbReference>
<dbReference type="AlphaFoldDB" id="A0A914CRY2"/>
<dbReference type="InterPro" id="IPR001304">
    <property type="entry name" value="C-type_lectin-like"/>
</dbReference>
<accession>A0A914CRY2</accession>
<dbReference type="InterPro" id="IPR016187">
    <property type="entry name" value="CTDL_fold"/>
</dbReference>
<organism evidence="2 3">
    <name type="scientific">Acrobeloides nanus</name>
    <dbReference type="NCBI Taxonomy" id="290746"/>
    <lineage>
        <taxon>Eukaryota</taxon>
        <taxon>Metazoa</taxon>
        <taxon>Ecdysozoa</taxon>
        <taxon>Nematoda</taxon>
        <taxon>Chromadorea</taxon>
        <taxon>Rhabditida</taxon>
        <taxon>Tylenchina</taxon>
        <taxon>Cephalobomorpha</taxon>
        <taxon>Cephaloboidea</taxon>
        <taxon>Cephalobidae</taxon>
        <taxon>Acrobeloides</taxon>
    </lineage>
</organism>